<keyword evidence="2" id="KW-0479">Metal-binding</keyword>
<protein>
    <submittedName>
        <fullName evidence="6">Succinylglutamate desuccinylase/aspartoacylase family protein</fullName>
    </submittedName>
</protein>
<reference evidence="6" key="1">
    <citation type="submission" date="2021-01" db="EMBL/GenBank/DDBJ databases">
        <title>Marivirga aurantiaca sp. nov., isolated from intertidal surface sediments.</title>
        <authorList>
            <person name="Zhang M."/>
        </authorList>
    </citation>
    <scope>NUCLEOTIDE SEQUENCE</scope>
    <source>
        <strain evidence="6">S37H4</strain>
    </source>
</reference>
<dbReference type="RefSeq" id="WP_201429906.1">
    <property type="nucleotide sequence ID" value="NZ_JAEQBW010000001.1"/>
</dbReference>
<comment type="cofactor">
    <cofactor evidence="1">
        <name>Zn(2+)</name>
        <dbReference type="ChEBI" id="CHEBI:29105"/>
    </cofactor>
</comment>
<dbReference type="InterPro" id="IPR043795">
    <property type="entry name" value="N-alpha-Ac-DABA-like"/>
</dbReference>
<dbReference type="Proteomes" id="UP000611723">
    <property type="component" value="Unassembled WGS sequence"/>
</dbReference>
<gene>
    <name evidence="6" type="ORF">JKA74_04245</name>
</gene>
<evidence type="ECO:0000256" key="3">
    <source>
        <dbReference type="ARBA" id="ARBA00022801"/>
    </source>
</evidence>
<dbReference type="PIRSF" id="PIRSF039012">
    <property type="entry name" value="ASP"/>
    <property type="match status" value="1"/>
</dbReference>
<proteinExistence type="predicted"/>
<dbReference type="SUPFAM" id="SSF53187">
    <property type="entry name" value="Zn-dependent exopeptidases"/>
    <property type="match status" value="1"/>
</dbReference>
<evidence type="ECO:0000313" key="6">
    <source>
        <dbReference type="EMBL" id="MBK6264236.1"/>
    </source>
</evidence>
<keyword evidence="7" id="KW-1185">Reference proteome</keyword>
<dbReference type="GO" id="GO:0016788">
    <property type="term" value="F:hydrolase activity, acting on ester bonds"/>
    <property type="evidence" value="ECO:0007669"/>
    <property type="project" value="InterPro"/>
</dbReference>
<dbReference type="InterPro" id="IPR055438">
    <property type="entry name" value="AstE_AspA_cat"/>
</dbReference>
<sequence length="311" mass="34413">MEINGVEILPGEEKKIDVNIAKLPSHSAIDISITVSRSTEPGPVLLLMGGLHGDEINGSEIVRRLIEKNLHVPKNGTIICIPIINVYGFIHFSRYVPDGKDVNRSFPGNKNGSLAARMAYYLTRDILPVIDYGLDFHTGGADRTNFPQIRCVMRDEENVQLAKAFHAPFTLDSKFRPKSLRQTANKFGKKILVYEGGESARFDEYAISQGINGTIRLMHHLGMSDNYIAPDYENLIIKNSSWVRARKSGIFLSEVVSGQFIKKNQVLGSVNDPFGGFKNKVTATANGYVIGLNHNPIVHQGDALMHIGVIK</sequence>
<dbReference type="PANTHER" id="PTHR37326">
    <property type="entry name" value="BLL3975 PROTEIN"/>
    <property type="match status" value="1"/>
</dbReference>
<evidence type="ECO:0000259" key="5">
    <source>
        <dbReference type="Pfam" id="PF24827"/>
    </source>
</evidence>
<dbReference type="CDD" id="cd06251">
    <property type="entry name" value="M14_ASTE_ASPA-like"/>
    <property type="match status" value="1"/>
</dbReference>
<feature type="domain" description="Succinylglutamate desuccinylase/Aspartoacylase catalytic" evidence="5">
    <location>
        <begin position="41"/>
        <end position="221"/>
    </location>
</feature>
<evidence type="ECO:0000313" key="7">
    <source>
        <dbReference type="Proteomes" id="UP000611723"/>
    </source>
</evidence>
<dbReference type="AlphaFoldDB" id="A0A935C643"/>
<keyword evidence="3" id="KW-0378">Hydrolase</keyword>
<dbReference type="PANTHER" id="PTHR37326:SF2">
    <property type="entry name" value="SUCCINYLGLUTAMATE DESUCCINYLASE_ASPARTOACYLASE FAMILY PROTEIN"/>
    <property type="match status" value="1"/>
</dbReference>
<comment type="caution">
    <text evidence="6">The sequence shown here is derived from an EMBL/GenBank/DDBJ whole genome shotgun (WGS) entry which is preliminary data.</text>
</comment>
<dbReference type="GO" id="GO:0016811">
    <property type="term" value="F:hydrolase activity, acting on carbon-nitrogen (but not peptide) bonds, in linear amides"/>
    <property type="evidence" value="ECO:0007669"/>
    <property type="project" value="InterPro"/>
</dbReference>
<dbReference type="GO" id="GO:0046872">
    <property type="term" value="F:metal ion binding"/>
    <property type="evidence" value="ECO:0007669"/>
    <property type="project" value="UniProtKB-KW"/>
</dbReference>
<organism evidence="6 7">
    <name type="scientific">Marivirga aurantiaca</name>
    <dbReference type="NCBI Taxonomy" id="2802615"/>
    <lineage>
        <taxon>Bacteria</taxon>
        <taxon>Pseudomonadati</taxon>
        <taxon>Bacteroidota</taxon>
        <taxon>Cytophagia</taxon>
        <taxon>Cytophagales</taxon>
        <taxon>Marivirgaceae</taxon>
        <taxon>Marivirga</taxon>
    </lineage>
</organism>
<name>A0A935C643_9BACT</name>
<evidence type="ECO:0000256" key="2">
    <source>
        <dbReference type="ARBA" id="ARBA00022723"/>
    </source>
</evidence>
<evidence type="ECO:0000256" key="1">
    <source>
        <dbReference type="ARBA" id="ARBA00001947"/>
    </source>
</evidence>
<dbReference type="Pfam" id="PF24827">
    <property type="entry name" value="AstE_AspA_cat"/>
    <property type="match status" value="1"/>
</dbReference>
<keyword evidence="4" id="KW-0862">Zinc</keyword>
<dbReference type="InterPro" id="IPR053138">
    <property type="entry name" value="N-alpha-Ac-DABA_deacetylase"/>
</dbReference>
<dbReference type="EMBL" id="JAEQBW010000001">
    <property type="protein sequence ID" value="MBK6264236.1"/>
    <property type="molecule type" value="Genomic_DNA"/>
</dbReference>
<dbReference type="Gene3D" id="3.40.630.10">
    <property type="entry name" value="Zn peptidases"/>
    <property type="match status" value="1"/>
</dbReference>
<accession>A0A935C643</accession>
<evidence type="ECO:0000256" key="4">
    <source>
        <dbReference type="ARBA" id="ARBA00022833"/>
    </source>
</evidence>